<organism evidence="7 8">
    <name type="scientific">Trichechus manatus latirostris</name>
    <name type="common">Florida manatee</name>
    <dbReference type="NCBI Taxonomy" id="127582"/>
    <lineage>
        <taxon>Eukaryota</taxon>
        <taxon>Metazoa</taxon>
        <taxon>Chordata</taxon>
        <taxon>Craniata</taxon>
        <taxon>Vertebrata</taxon>
        <taxon>Euteleostomi</taxon>
        <taxon>Mammalia</taxon>
        <taxon>Eutheria</taxon>
        <taxon>Afrotheria</taxon>
        <taxon>Sirenia</taxon>
        <taxon>Trichechidae</taxon>
        <taxon>Trichechus</taxon>
    </lineage>
</organism>
<accession>A0A2Y9G1R4</accession>
<name>A0A2Y9G1R4_TRIMA</name>
<evidence type="ECO:0000256" key="1">
    <source>
        <dbReference type="ARBA" id="ARBA00004123"/>
    </source>
</evidence>
<reference evidence="8" key="1">
    <citation type="submission" date="2025-08" db="UniProtKB">
        <authorList>
            <consortium name="RefSeq"/>
        </authorList>
    </citation>
    <scope>IDENTIFICATION</scope>
</reference>
<dbReference type="InterPro" id="IPR012340">
    <property type="entry name" value="NA-bd_OB-fold"/>
</dbReference>
<feature type="compositionally biased region" description="Polar residues" evidence="4">
    <location>
        <begin position="101"/>
        <end position="124"/>
    </location>
</feature>
<gene>
    <name evidence="8" type="primary">LOC101349348</name>
</gene>
<dbReference type="PROSITE" id="PS50834">
    <property type="entry name" value="HIN_200"/>
    <property type="match status" value="1"/>
</dbReference>
<dbReference type="FunFam" id="1.10.533.10:FF:000011">
    <property type="entry name" value="Myeloid cell nuclear differentiation antigen"/>
    <property type="match status" value="1"/>
</dbReference>
<dbReference type="Pfam" id="PF02758">
    <property type="entry name" value="PYRIN"/>
    <property type="match status" value="1"/>
</dbReference>
<dbReference type="GO" id="GO:0035458">
    <property type="term" value="P:cellular response to interferon-beta"/>
    <property type="evidence" value="ECO:0007669"/>
    <property type="project" value="InterPro"/>
</dbReference>
<dbReference type="OrthoDB" id="9836166at2759"/>
<dbReference type="RefSeq" id="XP_012415199.1">
    <property type="nucleotide sequence ID" value="XM_012559745.2"/>
</dbReference>
<dbReference type="InterPro" id="IPR004020">
    <property type="entry name" value="DAPIN"/>
</dbReference>
<keyword evidence="7" id="KW-1185">Reference proteome</keyword>
<dbReference type="Gene3D" id="1.10.533.10">
    <property type="entry name" value="Death Domain, Fas"/>
    <property type="match status" value="1"/>
</dbReference>
<dbReference type="FunFam" id="2.40.50.140:FF:000105">
    <property type="entry name" value="Myeloid cell nuclear differentiation antigen"/>
    <property type="match status" value="1"/>
</dbReference>
<dbReference type="GO" id="GO:0003690">
    <property type="term" value="F:double-stranded DNA binding"/>
    <property type="evidence" value="ECO:0007669"/>
    <property type="project" value="TreeGrafter"/>
</dbReference>
<dbReference type="InterPro" id="IPR040205">
    <property type="entry name" value="HIN-200"/>
</dbReference>
<dbReference type="SUPFAM" id="SSF159141">
    <property type="entry name" value="HIN-2000 domain-like"/>
    <property type="match status" value="2"/>
</dbReference>
<dbReference type="GeneID" id="101349348"/>
<dbReference type="FunCoup" id="A0A2Y9G1R4">
    <property type="interactions" value="14"/>
</dbReference>
<dbReference type="PROSITE" id="PS50824">
    <property type="entry name" value="DAPIN"/>
    <property type="match status" value="1"/>
</dbReference>
<evidence type="ECO:0000313" key="8">
    <source>
        <dbReference type="RefSeq" id="XP_012415199.1"/>
    </source>
</evidence>
<dbReference type="SUPFAM" id="SSF47986">
    <property type="entry name" value="DEATH domain"/>
    <property type="match status" value="1"/>
</dbReference>
<dbReference type="GO" id="GO:0005730">
    <property type="term" value="C:nucleolus"/>
    <property type="evidence" value="ECO:0007669"/>
    <property type="project" value="TreeGrafter"/>
</dbReference>
<dbReference type="GO" id="GO:0005654">
    <property type="term" value="C:nucleoplasm"/>
    <property type="evidence" value="ECO:0007669"/>
    <property type="project" value="TreeGrafter"/>
</dbReference>
<dbReference type="FunFam" id="2.40.50.140:FF:000101">
    <property type="entry name" value="Myeloid cell nuclear differentiation antigen"/>
    <property type="match status" value="1"/>
</dbReference>
<evidence type="ECO:0000259" key="5">
    <source>
        <dbReference type="PROSITE" id="PS50824"/>
    </source>
</evidence>
<evidence type="ECO:0000256" key="2">
    <source>
        <dbReference type="ARBA" id="ARBA00008647"/>
    </source>
</evidence>
<evidence type="ECO:0000256" key="4">
    <source>
        <dbReference type="SAM" id="MobiDB-lite"/>
    </source>
</evidence>
<dbReference type="PANTHER" id="PTHR12200">
    <property type="entry name" value="INTERFERON-INDUCIBLE PROTEIN AIM2 FAMILY MEMBER"/>
    <property type="match status" value="1"/>
</dbReference>
<feature type="compositionally biased region" description="Polar residues" evidence="4">
    <location>
        <begin position="151"/>
        <end position="169"/>
    </location>
</feature>
<evidence type="ECO:0000259" key="6">
    <source>
        <dbReference type="PROSITE" id="PS50834"/>
    </source>
</evidence>
<dbReference type="SMART" id="SM01289">
    <property type="entry name" value="PYRIN"/>
    <property type="match status" value="1"/>
</dbReference>
<dbReference type="InterPro" id="IPR004021">
    <property type="entry name" value="HIN200/IF120x"/>
</dbReference>
<comment type="subcellular location">
    <subcellularLocation>
        <location evidence="1">Nucleus</location>
    </subcellularLocation>
</comment>
<evidence type="ECO:0000313" key="7">
    <source>
        <dbReference type="Proteomes" id="UP000248480"/>
    </source>
</evidence>
<dbReference type="CDD" id="cd08305">
    <property type="entry name" value="Pyrin"/>
    <property type="match status" value="1"/>
</dbReference>
<proteinExistence type="inferred from homology"/>
<dbReference type="Gene3D" id="2.40.50.140">
    <property type="entry name" value="Nucleic acid-binding proteins"/>
    <property type="match status" value="2"/>
</dbReference>
<sequence length="438" mass="49072">MVNEYKKIILLKGLEAINDYQFNTVKSLLAHDLQLTKKMQDEYNRIKIADLMEEKFRGAACVDKLIELFKDMPQLKDLVKTLKLEKSKVAKKIKAKETTPMRKSSQAEADSATPAPTTSNNVTSERVEETPGGQKRKNTTKEKSGIKRSKVSQGQSQPPCPSGASTSATLGHPAPLQISSSTPPSTSLPENQRPQAQHQAAAKRNILQKTPLIVMVLKAAEPFEFESPEKSKNMMFHATVATENKFFQVKVFNTNLKEKFIPKRVIVITDYSECKGILEIKEASSVSEAGPAQKIEVPTRIIKRANETPKIDNLQKQASGTLVYGLFMLHKKTVNKKNTIYEIQDDTGKMDVVGNGKWYNIKCEEGDKLRLFCLQLRTIDHKLKLTCGIHSFIQVIKTKKNNKGPINFNLNLEVEVRNPFPSQLSGINSDFVKVETSI</sequence>
<dbReference type="PANTHER" id="PTHR12200:SF25">
    <property type="entry name" value="PYRIN AND HIN DOMAIN-CONTAINING PROTEIN 1"/>
    <property type="match status" value="1"/>
</dbReference>
<comment type="similarity">
    <text evidence="2">Belongs to the HIN-200 family.</text>
</comment>
<feature type="region of interest" description="Disordered" evidence="4">
    <location>
        <begin position="90"/>
        <end position="202"/>
    </location>
</feature>
<keyword evidence="3" id="KW-0539">Nucleus</keyword>
<dbReference type="InterPro" id="IPR011029">
    <property type="entry name" value="DEATH-like_dom_sf"/>
</dbReference>
<dbReference type="InParanoid" id="A0A2Y9G1R4"/>
<dbReference type="GO" id="GO:0005829">
    <property type="term" value="C:cytosol"/>
    <property type="evidence" value="ECO:0007669"/>
    <property type="project" value="TreeGrafter"/>
</dbReference>
<dbReference type="AlphaFoldDB" id="A0A2Y9G1R4"/>
<protein>
    <submittedName>
        <fullName evidence="8">Myeloid cell nuclear differentiation antigen</fullName>
    </submittedName>
</protein>
<dbReference type="Pfam" id="PF02760">
    <property type="entry name" value="HIN"/>
    <property type="match status" value="1"/>
</dbReference>
<feature type="domain" description="HIN-200" evidence="6">
    <location>
        <begin position="196"/>
        <end position="396"/>
    </location>
</feature>
<dbReference type="GO" id="GO:0002218">
    <property type="term" value="P:activation of innate immune response"/>
    <property type="evidence" value="ECO:0007669"/>
    <property type="project" value="InterPro"/>
</dbReference>
<feature type="domain" description="Pyrin" evidence="5">
    <location>
        <begin position="1"/>
        <end position="88"/>
    </location>
</feature>
<dbReference type="Proteomes" id="UP000248480">
    <property type="component" value="Unplaced"/>
</dbReference>
<evidence type="ECO:0000256" key="3">
    <source>
        <dbReference type="ARBA" id="ARBA00023242"/>
    </source>
</evidence>
<dbReference type="KEGG" id="tmu:101349348"/>
<dbReference type="STRING" id="127582.A0A2Y9G1R4"/>
<feature type="compositionally biased region" description="Polar residues" evidence="4">
    <location>
        <begin position="188"/>
        <end position="198"/>
    </location>
</feature>